<evidence type="ECO:0000313" key="6">
    <source>
        <dbReference type="Proteomes" id="UP000197781"/>
    </source>
</evidence>
<dbReference type="InterPro" id="IPR036866">
    <property type="entry name" value="RibonucZ/Hydroxyglut_hydro"/>
</dbReference>
<dbReference type="Proteomes" id="UP000197781">
    <property type="component" value="Chromosome"/>
</dbReference>
<reference evidence="5 6" key="1">
    <citation type="submission" date="2016-11" db="EMBL/GenBank/DDBJ databases">
        <authorList>
            <person name="Jaros S."/>
            <person name="Januszkiewicz K."/>
            <person name="Wedrychowicz H."/>
        </authorList>
    </citation>
    <scope>NUCLEOTIDE SEQUENCE [LARGE SCALE GENOMIC DNA]</scope>
    <source>
        <strain evidence="5 6">NF2</strain>
    </source>
</reference>
<dbReference type="RefSeq" id="WP_088907260.1">
    <property type="nucleotide sequence ID" value="NZ_CP018145.1"/>
</dbReference>
<dbReference type="PROSITE" id="PS51257">
    <property type="entry name" value="PROKAR_LIPOPROTEIN"/>
    <property type="match status" value="1"/>
</dbReference>
<dbReference type="CDD" id="cd07731">
    <property type="entry name" value="ComA-like_MBL-fold"/>
    <property type="match status" value="1"/>
</dbReference>
<dbReference type="KEGG" id="bfm:BP422_07750"/>
<comment type="function">
    <text evidence="2">Counteracts the endogenous Pycsar antiviral defense system. Phosphodiesterase that enables metal-dependent hydrolysis of host cyclic nucleotide Pycsar defense signals such as cCMP and cUMP.</text>
</comment>
<dbReference type="Pfam" id="PF00753">
    <property type="entry name" value="Lactamase_B"/>
    <property type="match status" value="1"/>
</dbReference>
<dbReference type="InterPro" id="IPR035681">
    <property type="entry name" value="ComA-like_MBL"/>
</dbReference>
<protein>
    <submittedName>
        <fullName evidence="5">MBL fold metallo-hydrolase</fullName>
    </submittedName>
</protein>
<dbReference type="AlphaFoldDB" id="A0A220MEM6"/>
<name>A0A220MEM6_9BACL</name>
<accession>A0A220MEM6</accession>
<dbReference type="InterPro" id="IPR001279">
    <property type="entry name" value="Metallo-B-lactamas"/>
</dbReference>
<dbReference type="InterPro" id="IPR052159">
    <property type="entry name" value="Competence_DNA_uptake"/>
</dbReference>
<dbReference type="PANTHER" id="PTHR30619:SF1">
    <property type="entry name" value="RECOMBINATION PROTEIN 2"/>
    <property type="match status" value="1"/>
</dbReference>
<dbReference type="PANTHER" id="PTHR30619">
    <property type="entry name" value="DNA INTERNALIZATION/COMPETENCE PROTEIN COMEC/REC2"/>
    <property type="match status" value="1"/>
</dbReference>
<evidence type="ECO:0000256" key="3">
    <source>
        <dbReference type="ARBA" id="ARBA00048505"/>
    </source>
</evidence>
<comment type="catalytic activity">
    <reaction evidence="1">
        <text>3',5'-cyclic CMP + H2O = CMP + H(+)</text>
        <dbReference type="Rhea" id="RHEA:72675"/>
        <dbReference type="ChEBI" id="CHEBI:15377"/>
        <dbReference type="ChEBI" id="CHEBI:15378"/>
        <dbReference type="ChEBI" id="CHEBI:58003"/>
        <dbReference type="ChEBI" id="CHEBI:60377"/>
    </reaction>
    <physiologicalReaction direction="left-to-right" evidence="1">
        <dbReference type="Rhea" id="RHEA:72676"/>
    </physiologicalReaction>
</comment>
<dbReference type="Gene3D" id="3.60.15.10">
    <property type="entry name" value="Ribonuclease Z/Hydroxyacylglutathione hydrolase-like"/>
    <property type="match status" value="1"/>
</dbReference>
<evidence type="ECO:0000259" key="4">
    <source>
        <dbReference type="Pfam" id="PF00753"/>
    </source>
</evidence>
<dbReference type="SUPFAM" id="SSF56281">
    <property type="entry name" value="Metallo-hydrolase/oxidoreductase"/>
    <property type="match status" value="1"/>
</dbReference>
<evidence type="ECO:0000313" key="5">
    <source>
        <dbReference type="EMBL" id="ASJ53461.1"/>
    </source>
</evidence>
<organism evidence="5 6">
    <name type="scientific">Brevibacillus formosus</name>
    <dbReference type="NCBI Taxonomy" id="54913"/>
    <lineage>
        <taxon>Bacteria</taxon>
        <taxon>Bacillati</taxon>
        <taxon>Bacillota</taxon>
        <taxon>Bacilli</taxon>
        <taxon>Bacillales</taxon>
        <taxon>Paenibacillaceae</taxon>
        <taxon>Brevibacillus</taxon>
    </lineage>
</organism>
<evidence type="ECO:0000256" key="1">
    <source>
        <dbReference type="ARBA" id="ARBA00034221"/>
    </source>
</evidence>
<keyword evidence="5" id="KW-0378">Hydrolase</keyword>
<comment type="catalytic activity">
    <reaction evidence="3">
        <text>3',5'-cyclic UMP + H2O = UMP + H(+)</text>
        <dbReference type="Rhea" id="RHEA:70575"/>
        <dbReference type="ChEBI" id="CHEBI:15377"/>
        <dbReference type="ChEBI" id="CHEBI:15378"/>
        <dbReference type="ChEBI" id="CHEBI:57865"/>
        <dbReference type="ChEBI" id="CHEBI:184387"/>
    </reaction>
    <physiologicalReaction direction="left-to-right" evidence="3">
        <dbReference type="Rhea" id="RHEA:70576"/>
    </physiologicalReaction>
</comment>
<gene>
    <name evidence="5" type="ORF">BP422_07750</name>
</gene>
<feature type="domain" description="Metallo-beta-lactamase" evidence="4">
    <location>
        <begin position="61"/>
        <end position="149"/>
    </location>
</feature>
<sequence>MLWKKAWRWWIVVLSAIFLCACSIDGHLYLQEAAVKIDDPFETETEQEFSGLIITYLALPQGESTLLRMPGGKTMLIDTGTAEDWPVLSARLAELKITRLDYVVLTNDQPEHMGGYASLSQQVLIDAVILPKLIAPSIRHVVLLRSNQKQMEAEQGQVLTLDQEISMEVLLPDEPLFLSPQNNSLVFRLTHGQLRFLFMSAVNEKAEERLLERQNDRLKAEVLKVAGQGSNQGSSQPFLTQVDPQVAIIQTGRSRDQMKDGQTEVMERLGESWAETYVTSHDGSITILSNGKEYRILKQKN</sequence>
<dbReference type="GO" id="GO:0016787">
    <property type="term" value="F:hydrolase activity"/>
    <property type="evidence" value="ECO:0007669"/>
    <property type="project" value="UniProtKB-KW"/>
</dbReference>
<evidence type="ECO:0000256" key="2">
    <source>
        <dbReference type="ARBA" id="ARBA00034301"/>
    </source>
</evidence>
<dbReference type="EMBL" id="CP018145">
    <property type="protein sequence ID" value="ASJ53461.1"/>
    <property type="molecule type" value="Genomic_DNA"/>
</dbReference>
<proteinExistence type="predicted"/>